<keyword evidence="3 6" id="KW-0812">Transmembrane</keyword>
<dbReference type="GO" id="GO:0005743">
    <property type="term" value="C:mitochondrial inner membrane"/>
    <property type="evidence" value="ECO:0007669"/>
    <property type="project" value="TreeGrafter"/>
</dbReference>
<dbReference type="Proteomes" id="UP000253153">
    <property type="component" value="Unassembled WGS sequence"/>
</dbReference>
<dbReference type="EMBL" id="QKXC01000243">
    <property type="protein sequence ID" value="RBR10253.1"/>
    <property type="molecule type" value="Genomic_DNA"/>
</dbReference>
<protein>
    <recommendedName>
        <fullName evidence="9">Mitochondrial export translocase Oxa2</fullName>
    </recommendedName>
</protein>
<evidence type="ECO:0000256" key="2">
    <source>
        <dbReference type="ARBA" id="ARBA00009877"/>
    </source>
</evidence>
<proteinExistence type="inferred from homology"/>
<evidence type="ECO:0000313" key="8">
    <source>
        <dbReference type="Proteomes" id="UP000253153"/>
    </source>
</evidence>
<dbReference type="AlphaFoldDB" id="A0A366QZC6"/>
<evidence type="ECO:0000313" key="7">
    <source>
        <dbReference type="EMBL" id="RBR10253.1"/>
    </source>
</evidence>
<comment type="similarity">
    <text evidence="2">Belongs to the OXA1/ALB3/YidC family.</text>
</comment>
<evidence type="ECO:0000256" key="4">
    <source>
        <dbReference type="ARBA" id="ARBA00022989"/>
    </source>
</evidence>
<evidence type="ECO:0000256" key="6">
    <source>
        <dbReference type="SAM" id="Phobius"/>
    </source>
</evidence>
<evidence type="ECO:0008006" key="9">
    <source>
        <dbReference type="Google" id="ProtNLM"/>
    </source>
</evidence>
<evidence type="ECO:0000256" key="1">
    <source>
        <dbReference type="ARBA" id="ARBA00004141"/>
    </source>
</evidence>
<keyword evidence="5 6" id="KW-0472">Membrane</keyword>
<dbReference type="GeneID" id="41998978"/>
<comment type="subcellular location">
    <subcellularLocation>
        <location evidence="1">Membrane</location>
        <topology evidence="1">Multi-pass membrane protein</topology>
    </subcellularLocation>
</comment>
<dbReference type="GO" id="GO:0033617">
    <property type="term" value="P:mitochondrial respiratory chain complex IV assembly"/>
    <property type="evidence" value="ECO:0007669"/>
    <property type="project" value="TreeGrafter"/>
</dbReference>
<feature type="transmembrane region" description="Helical" evidence="6">
    <location>
        <begin position="282"/>
        <end position="303"/>
    </location>
</feature>
<dbReference type="GO" id="GO:0032977">
    <property type="term" value="F:membrane insertase activity"/>
    <property type="evidence" value="ECO:0007669"/>
    <property type="project" value="InterPro"/>
</dbReference>
<organism evidence="7 8">
    <name type="scientific">Fusarium coffeatum</name>
    <dbReference type="NCBI Taxonomy" id="231269"/>
    <lineage>
        <taxon>Eukaryota</taxon>
        <taxon>Fungi</taxon>
        <taxon>Dikarya</taxon>
        <taxon>Ascomycota</taxon>
        <taxon>Pezizomycotina</taxon>
        <taxon>Sordariomycetes</taxon>
        <taxon>Hypocreomycetidae</taxon>
        <taxon>Hypocreales</taxon>
        <taxon>Nectriaceae</taxon>
        <taxon>Fusarium</taxon>
        <taxon>Fusarium incarnatum-equiseti species complex</taxon>
    </lineage>
</organism>
<dbReference type="InterPro" id="IPR001708">
    <property type="entry name" value="YidC/ALB3/OXA1/COX18"/>
</dbReference>
<dbReference type="PANTHER" id="PTHR12428:SF65">
    <property type="entry name" value="CYTOCHROME C OXIDASE ASSEMBLY PROTEIN COX18, MITOCHONDRIAL"/>
    <property type="match status" value="1"/>
</dbReference>
<reference evidence="7 8" key="1">
    <citation type="submission" date="2018-06" db="EMBL/GenBank/DDBJ databases">
        <title>Fusarium incarnatum-equiseti species complex species 28.</title>
        <authorList>
            <person name="Gardiner D.M."/>
        </authorList>
    </citation>
    <scope>NUCLEOTIDE SEQUENCE [LARGE SCALE GENOMIC DNA]</scope>
    <source>
        <strain evidence="7 8">FIESC_28</strain>
    </source>
</reference>
<dbReference type="PANTHER" id="PTHR12428">
    <property type="entry name" value="OXA1"/>
    <property type="match status" value="1"/>
</dbReference>
<comment type="caution">
    <text evidence="7">The sequence shown here is derived from an EMBL/GenBank/DDBJ whole genome shotgun (WGS) entry which is preliminary data.</text>
</comment>
<evidence type="ECO:0000256" key="5">
    <source>
        <dbReference type="ARBA" id="ARBA00023136"/>
    </source>
</evidence>
<dbReference type="OrthoDB" id="2148490at2759"/>
<keyword evidence="8" id="KW-1185">Reference proteome</keyword>
<keyword evidence="4 6" id="KW-1133">Transmembrane helix</keyword>
<accession>A0A366QZC6</accession>
<gene>
    <name evidence="7" type="ORF">FIESC28_09546</name>
</gene>
<evidence type="ECO:0000256" key="3">
    <source>
        <dbReference type="ARBA" id="ARBA00022692"/>
    </source>
</evidence>
<name>A0A366QZC6_9HYPO</name>
<dbReference type="RefSeq" id="XP_031012263.1">
    <property type="nucleotide sequence ID" value="XM_031163682.1"/>
</dbReference>
<dbReference type="GO" id="GO:0032979">
    <property type="term" value="P:protein insertion into mitochondrial inner membrane from matrix"/>
    <property type="evidence" value="ECO:0007669"/>
    <property type="project" value="TreeGrafter"/>
</dbReference>
<sequence length="351" mass="38808">MSLLRRTAYSISPHARPFLPVTNLPRRSVGISQPALTNSVTSPCASRRNFSVASVLGDTVTATADSLSWAHSLGMPWYVAIPLLAVGINATIRFPLQLYARRLREARTPLKPLVQAWGSRHVREMADAELPYRIQKVRMAGATAKSSKRIYKAWGVQRWKSLVPLLGMVPFVTVSEALRRKCGAPLGWISHQIGLSNADSVTADLGAASSMFDESLVNGGLLWFTDLSSADPYYGLPIICSAILASSVWSKMPIKELLNIQPKDGTDRQFTNRLQILLGRTLLLMPALPILFADLPCAIFLYWSTSFALTWANQFFLTRLVTPKTASLTVPRMNKELPFLLPRQSQNEGKS</sequence>